<sequence length="350" mass="38238">MIMGAAIATVYFNLQQRHPTLDLPIIDYDLALLMGPMLILGIGIGVELNLLLANWMITILLIVVLFTTSSKSFLMGIATWKKETVQMKAAGKPLESTVPDDGVVSLHEHSSHGVHVEITKGKSEKVSMIKNLRPKELGILLVLWIAILAIQIAKRYTTTCTWKYWVLDALQIPATFAVAGYEAMNLYTGRRVIASNGSDASTHYNVYQLVLYCACGIFGGLVGGLLGLGGGFIMGPVFLQLGVPPQVSSATATFIMLFSSSMSVIEYYLLKRFPIPYALYLVAVAMFAALVGQHVVKKAINMLGRASIIIFCLAITVFVSACLLGSIGLYKMAVKIQHNRYMGFEDMCRV</sequence>
<organism evidence="7 8">
    <name type="scientific">Kalanchoe fedtschenkoi</name>
    <name type="common">Lavender scallops</name>
    <name type="synonym">South American air plant</name>
    <dbReference type="NCBI Taxonomy" id="63787"/>
    <lineage>
        <taxon>Eukaryota</taxon>
        <taxon>Viridiplantae</taxon>
        <taxon>Streptophyta</taxon>
        <taxon>Embryophyta</taxon>
        <taxon>Tracheophyta</taxon>
        <taxon>Spermatophyta</taxon>
        <taxon>Magnoliopsida</taxon>
        <taxon>eudicotyledons</taxon>
        <taxon>Gunneridae</taxon>
        <taxon>Pentapetalae</taxon>
        <taxon>Saxifragales</taxon>
        <taxon>Crassulaceae</taxon>
        <taxon>Kalanchoe</taxon>
    </lineage>
</organism>
<keyword evidence="3 6" id="KW-0812">Transmembrane</keyword>
<dbReference type="OMA" id="FENMCTH"/>
<dbReference type="PANTHER" id="PTHR14255">
    <property type="entry name" value="CEREBLON"/>
    <property type="match status" value="1"/>
</dbReference>
<feature type="transmembrane region" description="Helical" evidence="6">
    <location>
        <begin position="250"/>
        <end position="270"/>
    </location>
</feature>
<dbReference type="PANTHER" id="PTHR14255:SF48">
    <property type="entry name" value="SULFITE EXPORTER TAUE_SAFE FAMILY PROTEIN 3-LIKE"/>
    <property type="match status" value="1"/>
</dbReference>
<evidence type="ECO:0000256" key="1">
    <source>
        <dbReference type="ARBA" id="ARBA00004141"/>
    </source>
</evidence>
<evidence type="ECO:0000256" key="3">
    <source>
        <dbReference type="ARBA" id="ARBA00022692"/>
    </source>
</evidence>
<dbReference type="Gramene" id="Kaladp0003s0112.1.v1.1">
    <property type="protein sequence ID" value="Kaladp0003s0112.1.v1.1"/>
    <property type="gene ID" value="Kaladp0003s0112.v1.1"/>
</dbReference>
<dbReference type="EnsemblPlants" id="Kaladp0003s0112.1.v1.1">
    <property type="protein sequence ID" value="Kaladp0003s0112.1.v1.1"/>
    <property type="gene ID" value="Kaladp0003s0112.v1.1"/>
</dbReference>
<dbReference type="GO" id="GO:0031464">
    <property type="term" value="C:Cul4A-RING E3 ubiquitin ligase complex"/>
    <property type="evidence" value="ECO:0007669"/>
    <property type="project" value="TreeGrafter"/>
</dbReference>
<proteinExistence type="inferred from homology"/>
<dbReference type="AlphaFoldDB" id="A0A7N0R9V7"/>
<keyword evidence="5 6" id="KW-0472">Membrane</keyword>
<evidence type="ECO:0000313" key="8">
    <source>
        <dbReference type="Proteomes" id="UP000594263"/>
    </source>
</evidence>
<keyword evidence="4 6" id="KW-1133">Transmembrane helix</keyword>
<accession>A0A7N0R9V7</accession>
<dbReference type="GO" id="GO:0016020">
    <property type="term" value="C:membrane"/>
    <property type="evidence" value="ECO:0007669"/>
    <property type="project" value="UniProtKB-SubCell"/>
</dbReference>
<feature type="transmembrane region" description="Helical" evidence="6">
    <location>
        <begin position="277"/>
        <end position="296"/>
    </location>
</feature>
<feature type="transmembrane region" description="Helical" evidence="6">
    <location>
        <begin position="52"/>
        <end position="78"/>
    </location>
</feature>
<dbReference type="Proteomes" id="UP000594263">
    <property type="component" value="Unplaced"/>
</dbReference>
<keyword evidence="8" id="KW-1185">Reference proteome</keyword>
<protein>
    <recommendedName>
        <fullName evidence="9">Sulfite exporter TauE/SafE family protein</fullName>
    </recommendedName>
</protein>
<evidence type="ECO:0000256" key="5">
    <source>
        <dbReference type="ARBA" id="ARBA00023136"/>
    </source>
</evidence>
<feature type="transmembrane region" description="Helical" evidence="6">
    <location>
        <begin position="209"/>
        <end position="238"/>
    </location>
</feature>
<reference evidence="7" key="1">
    <citation type="submission" date="2021-01" db="UniProtKB">
        <authorList>
            <consortium name="EnsemblPlants"/>
        </authorList>
    </citation>
    <scope>IDENTIFICATION</scope>
</reference>
<feature type="transmembrane region" description="Helical" evidence="6">
    <location>
        <begin position="137"/>
        <end position="153"/>
    </location>
</feature>
<evidence type="ECO:0000256" key="2">
    <source>
        <dbReference type="ARBA" id="ARBA00009142"/>
    </source>
</evidence>
<dbReference type="GO" id="GO:0016567">
    <property type="term" value="P:protein ubiquitination"/>
    <property type="evidence" value="ECO:0007669"/>
    <property type="project" value="TreeGrafter"/>
</dbReference>
<feature type="transmembrane region" description="Helical" evidence="6">
    <location>
        <begin position="308"/>
        <end position="330"/>
    </location>
</feature>
<evidence type="ECO:0000256" key="4">
    <source>
        <dbReference type="ARBA" id="ARBA00022989"/>
    </source>
</evidence>
<name>A0A7N0R9V7_KALFE</name>
<comment type="similarity">
    <text evidence="2">Belongs to the 4-toluene sulfonate uptake permease (TSUP) (TC 2.A.102) family.</text>
</comment>
<dbReference type="Pfam" id="PF01925">
    <property type="entry name" value="TauE"/>
    <property type="match status" value="1"/>
</dbReference>
<evidence type="ECO:0000256" key="6">
    <source>
        <dbReference type="SAM" id="Phobius"/>
    </source>
</evidence>
<evidence type="ECO:0008006" key="9">
    <source>
        <dbReference type="Google" id="ProtNLM"/>
    </source>
</evidence>
<comment type="subcellular location">
    <subcellularLocation>
        <location evidence="1">Membrane</location>
        <topology evidence="1">Multi-pass membrane protein</topology>
    </subcellularLocation>
</comment>
<feature type="transmembrane region" description="Helical" evidence="6">
    <location>
        <begin position="25"/>
        <end position="46"/>
    </location>
</feature>
<dbReference type="InterPro" id="IPR002781">
    <property type="entry name" value="TM_pro_TauE-like"/>
</dbReference>
<evidence type="ECO:0000313" key="7">
    <source>
        <dbReference type="EnsemblPlants" id="Kaladp0003s0112.1.v1.1"/>
    </source>
</evidence>